<dbReference type="InterPro" id="IPR036615">
    <property type="entry name" value="Mur_ligase_C_dom_sf"/>
</dbReference>
<name>A0A3B0WTW2_9ZZZZ</name>
<dbReference type="FunFam" id="3.40.1190.10:FF:000001">
    <property type="entry name" value="UDP-N-acetylmuramate--L-alanine ligase"/>
    <property type="match status" value="1"/>
</dbReference>
<dbReference type="Gene3D" id="3.40.50.720">
    <property type="entry name" value="NAD(P)-binding Rossmann-like Domain"/>
    <property type="match status" value="1"/>
</dbReference>
<dbReference type="NCBIfam" id="TIGR01082">
    <property type="entry name" value="murC"/>
    <property type="match status" value="1"/>
</dbReference>
<dbReference type="Pfam" id="PF08245">
    <property type="entry name" value="Mur_ligase_M"/>
    <property type="match status" value="1"/>
</dbReference>
<dbReference type="InterPro" id="IPR050061">
    <property type="entry name" value="MurCDEF_pg_biosynth"/>
</dbReference>
<dbReference type="InterPro" id="IPR005758">
    <property type="entry name" value="UDP-N-AcMur_Ala_ligase_MurC"/>
</dbReference>
<evidence type="ECO:0000256" key="3">
    <source>
        <dbReference type="ARBA" id="ARBA00012211"/>
    </source>
</evidence>
<dbReference type="GO" id="GO:0005524">
    <property type="term" value="F:ATP binding"/>
    <property type="evidence" value="ECO:0007669"/>
    <property type="project" value="UniProtKB-KW"/>
</dbReference>
<evidence type="ECO:0000256" key="2">
    <source>
        <dbReference type="ARBA" id="ARBA00004752"/>
    </source>
</evidence>
<reference evidence="12" key="1">
    <citation type="submission" date="2018-06" db="EMBL/GenBank/DDBJ databases">
        <authorList>
            <person name="Zhirakovskaya E."/>
        </authorList>
    </citation>
    <scope>NUCLEOTIDE SEQUENCE</scope>
</reference>
<dbReference type="SUPFAM" id="SSF51984">
    <property type="entry name" value="MurCD N-terminal domain"/>
    <property type="match status" value="1"/>
</dbReference>
<comment type="catalytic activity">
    <reaction evidence="8">
        <text>UDP-N-acetyl-alpha-D-muramate + L-alanine + ATP = UDP-N-acetyl-alpha-D-muramoyl-L-alanine + ADP + phosphate + H(+)</text>
        <dbReference type="Rhea" id="RHEA:23372"/>
        <dbReference type="ChEBI" id="CHEBI:15378"/>
        <dbReference type="ChEBI" id="CHEBI:30616"/>
        <dbReference type="ChEBI" id="CHEBI:43474"/>
        <dbReference type="ChEBI" id="CHEBI:57972"/>
        <dbReference type="ChEBI" id="CHEBI:70757"/>
        <dbReference type="ChEBI" id="CHEBI:83898"/>
        <dbReference type="ChEBI" id="CHEBI:456216"/>
        <dbReference type="EC" id="6.3.2.8"/>
    </reaction>
</comment>
<evidence type="ECO:0000256" key="7">
    <source>
        <dbReference type="ARBA" id="ARBA00022840"/>
    </source>
</evidence>
<organism evidence="12">
    <name type="scientific">hydrothermal vent metagenome</name>
    <dbReference type="NCBI Taxonomy" id="652676"/>
    <lineage>
        <taxon>unclassified sequences</taxon>
        <taxon>metagenomes</taxon>
        <taxon>ecological metagenomes</taxon>
    </lineage>
</organism>
<keyword evidence="7" id="KW-0067">ATP-binding</keyword>
<dbReference type="GO" id="GO:0009252">
    <property type="term" value="P:peptidoglycan biosynthetic process"/>
    <property type="evidence" value="ECO:0007669"/>
    <property type="project" value="UniProtKB-UniPathway"/>
</dbReference>
<dbReference type="SUPFAM" id="SSF53623">
    <property type="entry name" value="MurD-like peptide ligases, catalytic domain"/>
    <property type="match status" value="1"/>
</dbReference>
<dbReference type="Pfam" id="PF01225">
    <property type="entry name" value="Mur_ligase"/>
    <property type="match status" value="1"/>
</dbReference>
<evidence type="ECO:0000256" key="6">
    <source>
        <dbReference type="ARBA" id="ARBA00022741"/>
    </source>
</evidence>
<feature type="domain" description="Mur ligase C-terminal" evidence="10">
    <location>
        <begin position="332"/>
        <end position="466"/>
    </location>
</feature>
<sequence length="485" mass="53170">MIRAVIRVSYAHEIKKVVVVMKDQVKQIHFVGIGGVGMAGIAEVCLNLGYTVSGSDIRQNPTVVRLEALGALIQLGHGAQHVKQSDVVVVSTAIAEGNLEVDWAKKARVPVIPRAEMLAELMRMQFGIAIAGTHGKTTTTSLAAAILTQGGMDPTFVIGGQLNQVGANARLGASRYLLAEADESDASFLHLSPMMSVVTNIDEDHMETYQGDYQNLENTFVEFIHRLPFYGLAIVCVDDENVRAMLPRLTRKFTTYGFSETADIRAINVQADGLSMRFQVLVGREQSFDVLLNIPGRHNVLNALAAIAIALEIEVSVEAVQQALREFGGVGRRFEVYSKRRVGGKQVTLVDDYGHHPTELVATIETAKAAFPEQRLVLVFQPHRYTRTRDLFDEFVQALLTPDLVVLTEVYAAGEAHLPNFDSKALLQALRLRGGQGFFAENTNYLNEITQDVLQDGDVLLVMGAGDIGQLAKQWQNDDGDVKKD</sequence>
<keyword evidence="6" id="KW-0547">Nucleotide-binding</keyword>
<proteinExistence type="inferred from homology"/>
<dbReference type="SUPFAM" id="SSF53244">
    <property type="entry name" value="MurD-like peptide ligases, peptide-binding domain"/>
    <property type="match status" value="1"/>
</dbReference>
<dbReference type="Gene3D" id="3.90.190.20">
    <property type="entry name" value="Mur ligase, C-terminal domain"/>
    <property type="match status" value="1"/>
</dbReference>
<dbReference type="UniPathway" id="UPA00219"/>
<accession>A0A3B0WTW2</accession>
<dbReference type="AlphaFoldDB" id="A0A3B0WTW2"/>
<evidence type="ECO:0000256" key="4">
    <source>
        <dbReference type="ARBA" id="ARBA00022490"/>
    </source>
</evidence>
<feature type="domain" description="Mur ligase N-terminal catalytic" evidence="9">
    <location>
        <begin position="28"/>
        <end position="124"/>
    </location>
</feature>
<protein>
    <recommendedName>
        <fullName evidence="3">UDP-N-acetylmuramate--L-alanine ligase</fullName>
        <ecNumber evidence="3">6.3.2.8</ecNumber>
    </recommendedName>
</protein>
<evidence type="ECO:0000259" key="11">
    <source>
        <dbReference type="Pfam" id="PF08245"/>
    </source>
</evidence>
<keyword evidence="4" id="KW-0963">Cytoplasm</keyword>
<dbReference type="GO" id="GO:0008763">
    <property type="term" value="F:UDP-N-acetylmuramate-L-alanine ligase activity"/>
    <property type="evidence" value="ECO:0007669"/>
    <property type="project" value="UniProtKB-EC"/>
</dbReference>
<dbReference type="PANTHER" id="PTHR43445">
    <property type="entry name" value="UDP-N-ACETYLMURAMATE--L-ALANINE LIGASE-RELATED"/>
    <property type="match status" value="1"/>
</dbReference>
<feature type="domain" description="Mur ligase central" evidence="11">
    <location>
        <begin position="130"/>
        <end position="310"/>
    </location>
</feature>
<evidence type="ECO:0000259" key="10">
    <source>
        <dbReference type="Pfam" id="PF02875"/>
    </source>
</evidence>
<evidence type="ECO:0000256" key="1">
    <source>
        <dbReference type="ARBA" id="ARBA00004496"/>
    </source>
</evidence>
<dbReference type="InterPro" id="IPR004101">
    <property type="entry name" value="Mur_ligase_C"/>
</dbReference>
<keyword evidence="5 12" id="KW-0436">Ligase</keyword>
<dbReference type="Pfam" id="PF02875">
    <property type="entry name" value="Mur_ligase_C"/>
    <property type="match status" value="1"/>
</dbReference>
<dbReference type="InterPro" id="IPR036565">
    <property type="entry name" value="Mur-like_cat_sf"/>
</dbReference>
<gene>
    <name evidence="12" type="ORF">MNBD_GAMMA03-149</name>
</gene>
<dbReference type="GO" id="GO:0005737">
    <property type="term" value="C:cytoplasm"/>
    <property type="evidence" value="ECO:0007669"/>
    <property type="project" value="UniProtKB-SubCell"/>
</dbReference>
<dbReference type="EMBL" id="UOFC01000127">
    <property type="protein sequence ID" value="VAW47134.1"/>
    <property type="molecule type" value="Genomic_DNA"/>
</dbReference>
<dbReference type="Gene3D" id="3.40.1190.10">
    <property type="entry name" value="Mur-like, catalytic domain"/>
    <property type="match status" value="1"/>
</dbReference>
<dbReference type="InterPro" id="IPR000713">
    <property type="entry name" value="Mur_ligase_N"/>
</dbReference>
<dbReference type="InterPro" id="IPR013221">
    <property type="entry name" value="Mur_ligase_cen"/>
</dbReference>
<comment type="subcellular location">
    <subcellularLocation>
        <location evidence="1">Cytoplasm</location>
    </subcellularLocation>
</comment>
<evidence type="ECO:0000259" key="9">
    <source>
        <dbReference type="Pfam" id="PF01225"/>
    </source>
</evidence>
<evidence type="ECO:0000313" key="12">
    <source>
        <dbReference type="EMBL" id="VAW47134.1"/>
    </source>
</evidence>
<evidence type="ECO:0000256" key="8">
    <source>
        <dbReference type="ARBA" id="ARBA00047833"/>
    </source>
</evidence>
<dbReference type="PANTHER" id="PTHR43445:SF3">
    <property type="entry name" value="UDP-N-ACETYLMURAMATE--L-ALANINE LIGASE"/>
    <property type="match status" value="1"/>
</dbReference>
<evidence type="ECO:0000256" key="5">
    <source>
        <dbReference type="ARBA" id="ARBA00022598"/>
    </source>
</evidence>
<comment type="pathway">
    <text evidence="2">Cell wall biogenesis; peptidoglycan biosynthesis.</text>
</comment>
<dbReference type="EC" id="6.3.2.8" evidence="3"/>
<dbReference type="HAMAP" id="MF_00046">
    <property type="entry name" value="MurC"/>
    <property type="match status" value="1"/>
</dbReference>